<dbReference type="EMBL" id="AGBF01000362">
    <property type="protein sequence ID" value="EGX54640.1"/>
    <property type="molecule type" value="Genomic_DNA"/>
</dbReference>
<name>G2GPC6_9ACTN</name>
<evidence type="ECO:0000313" key="2">
    <source>
        <dbReference type="EMBL" id="EGX54640.1"/>
    </source>
</evidence>
<evidence type="ECO:0000259" key="1">
    <source>
        <dbReference type="Pfam" id="PF20703"/>
    </source>
</evidence>
<dbReference type="InterPro" id="IPR027417">
    <property type="entry name" value="P-loop_NTPase"/>
</dbReference>
<dbReference type="Pfam" id="PF20703">
    <property type="entry name" value="nSTAND1"/>
    <property type="match status" value="1"/>
</dbReference>
<accession>G2GPC6</accession>
<feature type="non-terminal residue" evidence="2">
    <location>
        <position position="240"/>
    </location>
</feature>
<dbReference type="AlphaFoldDB" id="G2GPC6"/>
<evidence type="ECO:0000313" key="3">
    <source>
        <dbReference type="Proteomes" id="UP000004217"/>
    </source>
</evidence>
<dbReference type="Proteomes" id="UP000004217">
    <property type="component" value="Unassembled WGS sequence"/>
</dbReference>
<dbReference type="InterPro" id="IPR049052">
    <property type="entry name" value="nSTAND1"/>
</dbReference>
<protein>
    <submittedName>
        <fullName evidence="2">WD-40 repeat-containing protein</fullName>
    </submittedName>
</protein>
<organism evidence="2 3">
    <name type="scientific">Streptomyces zinciresistens K42</name>
    <dbReference type="NCBI Taxonomy" id="700597"/>
    <lineage>
        <taxon>Bacteria</taxon>
        <taxon>Bacillati</taxon>
        <taxon>Actinomycetota</taxon>
        <taxon>Actinomycetes</taxon>
        <taxon>Kitasatosporales</taxon>
        <taxon>Streptomycetaceae</taxon>
        <taxon>Streptomyces</taxon>
    </lineage>
</organism>
<feature type="domain" description="Novel STAND NTPase 1" evidence="1">
    <location>
        <begin position="128"/>
        <end position="225"/>
    </location>
</feature>
<gene>
    <name evidence="2" type="ORF">SZN_36919</name>
</gene>
<keyword evidence="3" id="KW-1185">Reference proteome</keyword>
<reference evidence="2 3" key="1">
    <citation type="submission" date="2011-08" db="EMBL/GenBank/DDBJ databases">
        <authorList>
            <person name="Lin Y."/>
            <person name="Hao X."/>
            <person name="Johnstone L."/>
            <person name="Miller S.J."/>
            <person name="Wei G."/>
            <person name="Rensing C."/>
        </authorList>
    </citation>
    <scope>NUCLEOTIDE SEQUENCE [LARGE SCALE GENOMIC DNA]</scope>
    <source>
        <strain evidence="2 3">K42</strain>
    </source>
</reference>
<proteinExistence type="predicted"/>
<sequence length="240" mass="25426">MSSESAARAAFAERLALLYKEAGNPPLKSVSEAVVRLQRVDERGRPVRVSAQRISDWRRARNVPAQFAALSAVLHVLIPQARRARPAPVSAGLYDLGGWQLLWERATAGEAEQQAPVEVPAVPGAVCPYRGLASYRQEDARWFFGRERSTRALAGQLRAVERTGGLVMLVGASGAGKSSLLNAGLVPALRGAAPGGGTGRRARAVLPLVPGADPLGELARRVPELAGPVAAVREAARDRP</sequence>
<dbReference type="SUPFAM" id="SSF52540">
    <property type="entry name" value="P-loop containing nucleoside triphosphate hydrolases"/>
    <property type="match status" value="1"/>
</dbReference>
<comment type="caution">
    <text evidence="2">The sequence shown here is derived from an EMBL/GenBank/DDBJ whole genome shotgun (WGS) entry which is preliminary data.</text>
</comment>